<evidence type="ECO:0000313" key="1">
    <source>
        <dbReference type="EMBL" id="AFK89311.1"/>
    </source>
</evidence>
<sequence>MLVIGIFAVLSVTPPFDLRGGAIHDVVEREDLAAGLGIGEV</sequence>
<geneLocation type="plasmid" evidence="1">
    <name>pJ340-69</name>
</geneLocation>
<reference evidence="1" key="1">
    <citation type="submission" date="2012-01" db="EMBL/GenBank/DDBJ databases">
        <authorList>
            <person name="Summers A.O."/>
            <person name="Wireman J."/>
            <person name="Sale K."/>
        </authorList>
    </citation>
    <scope>NUCLEOTIDE SEQUENCE</scope>
    <source>
        <strain evidence="1">J3-40</strain>
        <plasmid evidence="1">pJ340-69</plasmid>
    </source>
</reference>
<organism evidence="1">
    <name type="scientific">Arthrobacter sp. J3.40</name>
    <dbReference type="NCBI Taxonomy" id="347209"/>
    <lineage>
        <taxon>Bacteria</taxon>
        <taxon>Bacillati</taxon>
        <taxon>Actinomycetota</taxon>
        <taxon>Actinomycetes</taxon>
        <taxon>Micrococcales</taxon>
        <taxon>Micrococcaceae</taxon>
        <taxon>Arthrobacter</taxon>
    </lineage>
</organism>
<dbReference type="EMBL" id="JQ418528">
    <property type="protein sequence ID" value="AFK89311.1"/>
    <property type="molecule type" value="Genomic_DNA"/>
</dbReference>
<proteinExistence type="predicted"/>
<accession>I3W134</accession>
<name>I3W134_9MICC</name>
<keyword evidence="1" id="KW-0614">Plasmid</keyword>
<dbReference type="AlphaFoldDB" id="I3W134"/>
<protein>
    <submittedName>
        <fullName evidence="1">Uncharacterized protein</fullName>
    </submittedName>
</protein>